<accession>A0ABQ4WEW1</accession>
<organism evidence="1 2">
    <name type="scientific">Tanacetum coccineum</name>
    <dbReference type="NCBI Taxonomy" id="301880"/>
    <lineage>
        <taxon>Eukaryota</taxon>
        <taxon>Viridiplantae</taxon>
        <taxon>Streptophyta</taxon>
        <taxon>Embryophyta</taxon>
        <taxon>Tracheophyta</taxon>
        <taxon>Spermatophyta</taxon>
        <taxon>Magnoliopsida</taxon>
        <taxon>eudicotyledons</taxon>
        <taxon>Gunneridae</taxon>
        <taxon>Pentapetalae</taxon>
        <taxon>asterids</taxon>
        <taxon>campanulids</taxon>
        <taxon>Asterales</taxon>
        <taxon>Asteraceae</taxon>
        <taxon>Asteroideae</taxon>
        <taxon>Anthemideae</taxon>
        <taxon>Anthemidinae</taxon>
        <taxon>Tanacetum</taxon>
    </lineage>
</organism>
<reference evidence="1" key="2">
    <citation type="submission" date="2022-01" db="EMBL/GenBank/DDBJ databases">
        <authorList>
            <person name="Yamashiro T."/>
            <person name="Shiraishi A."/>
            <person name="Satake H."/>
            <person name="Nakayama K."/>
        </authorList>
    </citation>
    <scope>NUCLEOTIDE SEQUENCE</scope>
</reference>
<proteinExistence type="predicted"/>
<comment type="caution">
    <text evidence="1">The sequence shown here is derived from an EMBL/GenBank/DDBJ whole genome shotgun (WGS) entry which is preliminary data.</text>
</comment>
<gene>
    <name evidence="1" type="ORF">Tco_0624769</name>
</gene>
<evidence type="ECO:0000313" key="1">
    <source>
        <dbReference type="EMBL" id="GJS51407.1"/>
    </source>
</evidence>
<evidence type="ECO:0000313" key="2">
    <source>
        <dbReference type="Proteomes" id="UP001151760"/>
    </source>
</evidence>
<reference evidence="1" key="1">
    <citation type="journal article" date="2022" name="Int. J. Mol. Sci.">
        <title>Draft Genome of Tanacetum Coccineum: Genomic Comparison of Closely Related Tanacetum-Family Plants.</title>
        <authorList>
            <person name="Yamashiro T."/>
            <person name="Shiraishi A."/>
            <person name="Nakayama K."/>
            <person name="Satake H."/>
        </authorList>
    </citation>
    <scope>NUCLEOTIDE SEQUENCE</scope>
</reference>
<protein>
    <submittedName>
        <fullName evidence="1">Uncharacterized protein</fullName>
    </submittedName>
</protein>
<dbReference type="Proteomes" id="UP001151760">
    <property type="component" value="Unassembled WGS sequence"/>
</dbReference>
<keyword evidence="2" id="KW-1185">Reference proteome</keyword>
<name>A0ABQ4WEW1_9ASTR</name>
<dbReference type="EMBL" id="BQNB010008583">
    <property type="protein sequence ID" value="GJS51407.1"/>
    <property type="molecule type" value="Genomic_DNA"/>
</dbReference>
<sequence length="93" mass="10271">MLGSLQKDDDDDDDDISNLVDLHMGMPGGGWKWQDLQSLLWWIIIKKRRACIIPSEVKMSTQTPYIGASPSNGGARHGNFVRVAKDGDDNASN</sequence>